<dbReference type="Proteomes" id="UP000681720">
    <property type="component" value="Unassembled WGS sequence"/>
</dbReference>
<name>A0A815ZPV2_9BILA</name>
<feature type="domain" description="Dynein heavy chain tail" evidence="2">
    <location>
        <begin position="253"/>
        <end position="405"/>
    </location>
</feature>
<evidence type="ECO:0000313" key="4">
    <source>
        <dbReference type="EMBL" id="CAF4112094.1"/>
    </source>
</evidence>
<gene>
    <name evidence="4" type="ORF">GIL414_LOCUS17625</name>
    <name evidence="3" type="ORF">KQP761_LOCUS20836</name>
</gene>
<dbReference type="EMBL" id="CAJNOW010010759">
    <property type="protein sequence ID" value="CAF1587544.1"/>
    <property type="molecule type" value="Genomic_DNA"/>
</dbReference>
<protein>
    <recommendedName>
        <fullName evidence="2">Dynein heavy chain tail domain-containing protein</fullName>
    </recommendedName>
</protein>
<comment type="caution">
    <text evidence="3">The sequence shown here is derived from an EMBL/GenBank/DDBJ whole genome shotgun (WGS) entry which is preliminary data.</text>
</comment>
<dbReference type="AlphaFoldDB" id="A0A815ZPV2"/>
<accession>A0A815ZPV2</accession>
<sequence length="427" mass="49543">MFSRPRANVSVAEYAQRLRDEREQKRSSLDDRHRYFFDIIATRIGKLRSEVEDNILESPNFNLMDQFLIADGNQYLVFFYQEPEIENMQNDLDTYRPRHSSYSSRSGESGTKKITTKVIIANPNEQPLRGIFLSFIRNSKALMITEQNIAAEVCFYTFECNTGSLLEALSRSISDVYVPYLQTTAMNWGPNKDPMVKIKFIGHLNNFIDTLNSADESIKEKILLAPSQNIDLKRIKTAADYVSVASSSEYLSYIEEIMKKWIYQLEAVLAESEQIRREADDIGPRAELNYWKRRMTKFNFLLDQIKAHEVKAVLTILQTAKSKLIQTWRTLDGKITDAANEAKDNVRYLYTLEKFYEPLYNSDPVAMLEYIPGLINAVRMIHSISQYYNTSERMTSLFIKVSLSFFSSRKIMNLLEENKTIIVINIK</sequence>
<dbReference type="OrthoDB" id="286107at2759"/>
<dbReference type="GO" id="GO:0005858">
    <property type="term" value="C:axonemal dynein complex"/>
    <property type="evidence" value="ECO:0007669"/>
    <property type="project" value="TreeGrafter"/>
</dbReference>
<evidence type="ECO:0000313" key="5">
    <source>
        <dbReference type="Proteomes" id="UP000663834"/>
    </source>
</evidence>
<dbReference type="GO" id="GO:0051959">
    <property type="term" value="F:dynein light intermediate chain binding"/>
    <property type="evidence" value="ECO:0007669"/>
    <property type="project" value="InterPro"/>
</dbReference>
<evidence type="ECO:0000259" key="2">
    <source>
        <dbReference type="Pfam" id="PF08385"/>
    </source>
</evidence>
<comment type="similarity">
    <text evidence="1">Belongs to the dynein heavy chain family.</text>
</comment>
<dbReference type="InterPro" id="IPR013594">
    <property type="entry name" value="Dynein_heavy_tail"/>
</dbReference>
<reference evidence="3" key="1">
    <citation type="submission" date="2021-02" db="EMBL/GenBank/DDBJ databases">
        <authorList>
            <person name="Nowell W R."/>
        </authorList>
    </citation>
    <scope>NUCLEOTIDE SEQUENCE</scope>
</reference>
<evidence type="ECO:0000256" key="1">
    <source>
        <dbReference type="ARBA" id="ARBA00008887"/>
    </source>
</evidence>
<proteinExistence type="inferred from homology"/>
<dbReference type="PANTHER" id="PTHR46532">
    <property type="entry name" value="MALE FERTILITY FACTOR KL5"/>
    <property type="match status" value="1"/>
</dbReference>
<dbReference type="InterPro" id="IPR026983">
    <property type="entry name" value="DHC"/>
</dbReference>
<organism evidence="3 5">
    <name type="scientific">Rotaria magnacalcarata</name>
    <dbReference type="NCBI Taxonomy" id="392030"/>
    <lineage>
        <taxon>Eukaryota</taxon>
        <taxon>Metazoa</taxon>
        <taxon>Spiralia</taxon>
        <taxon>Gnathifera</taxon>
        <taxon>Rotifera</taxon>
        <taxon>Eurotatoria</taxon>
        <taxon>Bdelloidea</taxon>
        <taxon>Philodinida</taxon>
        <taxon>Philodinidae</taxon>
        <taxon>Rotaria</taxon>
    </lineage>
</organism>
<dbReference type="GO" id="GO:0045505">
    <property type="term" value="F:dynein intermediate chain binding"/>
    <property type="evidence" value="ECO:0007669"/>
    <property type="project" value="InterPro"/>
</dbReference>
<dbReference type="PANTHER" id="PTHR46532:SF4">
    <property type="entry name" value="AAA+ ATPASE DOMAIN-CONTAINING PROTEIN"/>
    <property type="match status" value="1"/>
</dbReference>
<dbReference type="Proteomes" id="UP000663834">
    <property type="component" value="Unassembled WGS sequence"/>
</dbReference>
<evidence type="ECO:0000313" key="3">
    <source>
        <dbReference type="EMBL" id="CAF1587544.1"/>
    </source>
</evidence>
<dbReference type="Pfam" id="PF08385">
    <property type="entry name" value="DHC_N1"/>
    <property type="match status" value="1"/>
</dbReference>
<dbReference type="EMBL" id="CAJOBJ010008434">
    <property type="protein sequence ID" value="CAF4112094.1"/>
    <property type="molecule type" value="Genomic_DNA"/>
</dbReference>
<dbReference type="GO" id="GO:0007018">
    <property type="term" value="P:microtubule-based movement"/>
    <property type="evidence" value="ECO:0007669"/>
    <property type="project" value="InterPro"/>
</dbReference>